<dbReference type="PROSITE" id="PS00138">
    <property type="entry name" value="SUBTILASE_SER"/>
    <property type="match status" value="1"/>
</dbReference>
<feature type="region of interest" description="Disordered" evidence="4">
    <location>
        <begin position="919"/>
        <end position="944"/>
    </location>
</feature>
<feature type="domain" description="PKD" evidence="6">
    <location>
        <begin position="632"/>
        <end position="717"/>
    </location>
</feature>
<dbReference type="InterPro" id="IPR036852">
    <property type="entry name" value="Peptidase_S8/S53_dom_sf"/>
</dbReference>
<dbReference type="Gene3D" id="3.40.50.200">
    <property type="entry name" value="Peptidase S8/S53 domain"/>
    <property type="match status" value="1"/>
</dbReference>
<feature type="domain" description="PKD" evidence="6">
    <location>
        <begin position="767"/>
        <end position="832"/>
    </location>
</feature>
<dbReference type="InterPro" id="IPR000209">
    <property type="entry name" value="Peptidase_S8/S53_dom"/>
</dbReference>
<evidence type="ECO:0000313" key="7">
    <source>
        <dbReference type="EMBL" id="PWN55903.1"/>
    </source>
</evidence>
<dbReference type="Pfam" id="PF18911">
    <property type="entry name" value="PKD_4"/>
    <property type="match status" value="3"/>
</dbReference>
<gene>
    <name evidence="7" type="ORF">DEH80_08735</name>
</gene>
<feature type="region of interest" description="Disordered" evidence="4">
    <location>
        <begin position="611"/>
        <end position="631"/>
    </location>
</feature>
<dbReference type="PROSITE" id="PS50093">
    <property type="entry name" value="PKD"/>
    <property type="match status" value="3"/>
</dbReference>
<organism evidence="7 8">
    <name type="scientific">Abyssibacter profundi</name>
    <dbReference type="NCBI Taxonomy" id="2182787"/>
    <lineage>
        <taxon>Bacteria</taxon>
        <taxon>Pseudomonadati</taxon>
        <taxon>Pseudomonadota</taxon>
        <taxon>Gammaproteobacteria</taxon>
        <taxon>Chromatiales</taxon>
        <taxon>Oceanococcaceae</taxon>
        <taxon>Abyssibacter</taxon>
    </lineage>
</organism>
<dbReference type="SUPFAM" id="SSF52743">
    <property type="entry name" value="Subtilisin-like"/>
    <property type="match status" value="1"/>
</dbReference>
<name>A0A363UKF9_9GAMM</name>
<dbReference type="InterPro" id="IPR000601">
    <property type="entry name" value="PKD_dom"/>
</dbReference>
<keyword evidence="2" id="KW-0378">Hydrolase</keyword>
<feature type="domain" description="PKD" evidence="6">
    <location>
        <begin position="839"/>
        <end position="924"/>
    </location>
</feature>
<dbReference type="SMART" id="SM00089">
    <property type="entry name" value="PKD"/>
    <property type="match status" value="3"/>
</dbReference>
<dbReference type="InterPro" id="IPR023828">
    <property type="entry name" value="Peptidase_S8_Ser-AS"/>
</dbReference>
<dbReference type="GO" id="GO:0006508">
    <property type="term" value="P:proteolysis"/>
    <property type="evidence" value="ECO:0007669"/>
    <property type="project" value="UniProtKB-KW"/>
</dbReference>
<feature type="signal peptide" evidence="5">
    <location>
        <begin position="1"/>
        <end position="23"/>
    </location>
</feature>
<dbReference type="SUPFAM" id="SSF49299">
    <property type="entry name" value="PKD domain"/>
    <property type="match status" value="3"/>
</dbReference>
<proteinExistence type="predicted"/>
<dbReference type="InterPro" id="IPR013783">
    <property type="entry name" value="Ig-like_fold"/>
</dbReference>
<accession>A0A363UKF9</accession>
<feature type="region of interest" description="Disordered" evidence="4">
    <location>
        <begin position="703"/>
        <end position="732"/>
    </location>
</feature>
<evidence type="ECO:0000256" key="2">
    <source>
        <dbReference type="ARBA" id="ARBA00022801"/>
    </source>
</evidence>
<dbReference type="CDD" id="cd00146">
    <property type="entry name" value="PKD"/>
    <property type="match status" value="3"/>
</dbReference>
<dbReference type="InterPro" id="IPR035986">
    <property type="entry name" value="PKD_dom_sf"/>
</dbReference>
<dbReference type="Gene3D" id="2.60.40.10">
    <property type="entry name" value="Immunoglobulins"/>
    <property type="match status" value="3"/>
</dbReference>
<evidence type="ECO:0000256" key="1">
    <source>
        <dbReference type="ARBA" id="ARBA00022670"/>
    </source>
</evidence>
<feature type="chain" id="PRO_5016810853" description="PKD domain-containing protein" evidence="5">
    <location>
        <begin position="24"/>
        <end position="956"/>
    </location>
</feature>
<dbReference type="InterPro" id="IPR022409">
    <property type="entry name" value="PKD/Chitinase_dom"/>
</dbReference>
<dbReference type="AlphaFoldDB" id="A0A363UKF9"/>
<keyword evidence="3" id="KW-0720">Serine protease</keyword>
<keyword evidence="5" id="KW-0732">Signal</keyword>
<feature type="non-terminal residue" evidence="7">
    <location>
        <position position="956"/>
    </location>
</feature>
<comment type="caution">
    <text evidence="7">The sequence shown here is derived from an EMBL/GenBank/DDBJ whole genome shotgun (WGS) entry which is preliminary data.</text>
</comment>
<evidence type="ECO:0000259" key="6">
    <source>
        <dbReference type="PROSITE" id="PS50093"/>
    </source>
</evidence>
<evidence type="ECO:0000256" key="4">
    <source>
        <dbReference type="SAM" id="MobiDB-lite"/>
    </source>
</evidence>
<evidence type="ECO:0000256" key="5">
    <source>
        <dbReference type="SAM" id="SignalP"/>
    </source>
</evidence>
<dbReference type="EMBL" id="QEQK01000007">
    <property type="protein sequence ID" value="PWN55903.1"/>
    <property type="molecule type" value="Genomic_DNA"/>
</dbReference>
<dbReference type="Proteomes" id="UP000251800">
    <property type="component" value="Unassembled WGS sequence"/>
</dbReference>
<dbReference type="RefSeq" id="WP_119254155.1">
    <property type="nucleotide sequence ID" value="NZ_QEQK01000007.1"/>
</dbReference>
<dbReference type="OrthoDB" id="9802683at2"/>
<sequence>MRKSFLAGSLPALLLCLSPAVSAFDTSPATAELTASNPRVEFAGGDMLLSNPLGACPGANLAECDRLTLTVDVPAGFTEQFPGSTVEISLESTSDYDFVVREDASGATVTSAVTTSNPETASFLVQDGLTSYTVDFNLYLGVPAGFGGAVELVVREPSGNGDGGGSEVEPGDAYDLVPSVPAQPRVVVAVIDSAINPYHDGYYQQPSTVTKEVLAELGVSPENVVALTRTGDFAADLAADAAFWSAVEPNTPYHFVGTNIIATSYAGAGINPLLPESSKSSHGVGTSSSVLAGNPEAIIYFVESEGALGSEESHRAAFLHPAVDIVSTSYGVSIPGTGFQLPENRAFEHTYESVVGKGKLHFSSAGNNVGFSNLRAGAGPWWSIGVSGIEEDPEAEPGSESDQLLSGILPDFVSDYTQALPYCMNCETEINSSVPGTSFSTPLAAGVTSAVLLEARKRLGHSGGIVDSGEGAMAMVDANGVTMNNWFIRRAMEQAAYIPSGGDFGVVGSLTDPLSTSTPINPLAPWLQIAWGELSAVPAKGVVDSALAHLGFQGEDRVKDLGFCEFQTELLLQRQTYWNDIAPQLPTVTGGELTGQTPEEDPFIYCDSMVPTHPESNDPGGSGQIGSGDNAAPVAVLTGPTVAEINEEVVFTAAESTDADGDSLQYGFDLGDGTVTPPSSDATVLHRYQEAGDYLVTVTVTDPEGSMDTASHSITVTGGETGGNEPGPGSSISASLRVNDQSERVEAQAPATLTFDASDSAYADAEGNAFTYQFVFGDEASSEEYSAPTTEAVVTHEYEAAGTYTAYVIVVDEFGNSAESNEVMIETTILITVGGDNGTVAQLTVDETSGPAPLQVVFDGSQSFTSEGETITEYCFDFDDGEAPQCGTEDTATYVYTRPGSYEPSLMVTASDESTATAKATVSVGGTGSNPGTPSQPAASTGGGSGALGGLLLLPL</sequence>
<keyword evidence="1" id="KW-0645">Protease</keyword>
<keyword evidence="8" id="KW-1185">Reference proteome</keyword>
<evidence type="ECO:0000256" key="3">
    <source>
        <dbReference type="ARBA" id="ARBA00022825"/>
    </source>
</evidence>
<protein>
    <recommendedName>
        <fullName evidence="6">PKD domain-containing protein</fullName>
    </recommendedName>
</protein>
<evidence type="ECO:0000313" key="8">
    <source>
        <dbReference type="Proteomes" id="UP000251800"/>
    </source>
</evidence>
<dbReference type="Pfam" id="PF00082">
    <property type="entry name" value="Peptidase_S8"/>
    <property type="match status" value="1"/>
</dbReference>
<dbReference type="GO" id="GO:0004252">
    <property type="term" value="F:serine-type endopeptidase activity"/>
    <property type="evidence" value="ECO:0007669"/>
    <property type="project" value="InterPro"/>
</dbReference>
<reference evidence="7 8" key="1">
    <citation type="submission" date="2018-05" db="EMBL/GenBank/DDBJ databases">
        <title>Abyssibacter profundi OUC007T gen. nov., sp. nov, a marine bacterium isolated from seawater of the Mariana Trench.</title>
        <authorList>
            <person name="Zhou S."/>
        </authorList>
    </citation>
    <scope>NUCLEOTIDE SEQUENCE [LARGE SCALE GENOMIC DNA]</scope>
    <source>
        <strain evidence="7 8">OUC007</strain>
    </source>
</reference>